<dbReference type="EMBL" id="QRGO01000002">
    <property type="protein sequence ID" value="RDV02045.1"/>
    <property type="molecule type" value="Genomic_DNA"/>
</dbReference>
<gene>
    <name evidence="3" type="ORF">DXH78_15690</name>
</gene>
<dbReference type="GO" id="GO:0016289">
    <property type="term" value="F:acyl-CoA hydrolase activity"/>
    <property type="evidence" value="ECO:0007669"/>
    <property type="project" value="UniProtKB-ARBA"/>
</dbReference>
<dbReference type="OrthoDB" id="9813158at2"/>
<dbReference type="InterPro" id="IPR006683">
    <property type="entry name" value="Thioestr_dom"/>
</dbReference>
<dbReference type="NCBIfam" id="TIGR00369">
    <property type="entry name" value="unchar_dom_1"/>
    <property type="match status" value="1"/>
</dbReference>
<dbReference type="InterPro" id="IPR029069">
    <property type="entry name" value="HotDog_dom_sf"/>
</dbReference>
<comment type="caution">
    <text evidence="3">The sequence shown here is derived from an EMBL/GenBank/DDBJ whole genome shotgun (WGS) entry which is preliminary data.</text>
</comment>
<evidence type="ECO:0000313" key="3">
    <source>
        <dbReference type="EMBL" id="RDV02045.1"/>
    </source>
</evidence>
<dbReference type="InterPro" id="IPR003736">
    <property type="entry name" value="PAAI_dom"/>
</dbReference>
<dbReference type="Pfam" id="PF03061">
    <property type="entry name" value="4HBT"/>
    <property type="match status" value="1"/>
</dbReference>
<dbReference type="SUPFAM" id="SSF54637">
    <property type="entry name" value="Thioesterase/thiol ester dehydrase-isomerase"/>
    <property type="match status" value="1"/>
</dbReference>
<dbReference type="AlphaFoldDB" id="A0A371B380"/>
<feature type="domain" description="Thioesterase" evidence="2">
    <location>
        <begin position="59"/>
        <end position="128"/>
    </location>
</feature>
<organism evidence="3 4">
    <name type="scientific">Undibacter mobilis</name>
    <dbReference type="NCBI Taxonomy" id="2292256"/>
    <lineage>
        <taxon>Bacteria</taxon>
        <taxon>Pseudomonadati</taxon>
        <taxon>Pseudomonadota</taxon>
        <taxon>Alphaproteobacteria</taxon>
        <taxon>Hyphomicrobiales</taxon>
        <taxon>Nitrobacteraceae</taxon>
        <taxon>Undibacter</taxon>
    </lineage>
</organism>
<name>A0A371B380_9BRAD</name>
<evidence type="ECO:0000313" key="4">
    <source>
        <dbReference type="Proteomes" id="UP000263993"/>
    </source>
</evidence>
<reference evidence="4" key="1">
    <citation type="submission" date="2018-08" db="EMBL/GenBank/DDBJ databases">
        <authorList>
            <person name="Kim S.-J."/>
            <person name="Jung G.-Y."/>
        </authorList>
    </citation>
    <scope>NUCLEOTIDE SEQUENCE [LARGE SCALE GENOMIC DNA]</scope>
    <source>
        <strain evidence="4">GY_H</strain>
    </source>
</reference>
<dbReference type="Gene3D" id="3.10.129.10">
    <property type="entry name" value="Hotdog Thioesterase"/>
    <property type="match status" value="1"/>
</dbReference>
<proteinExistence type="predicted"/>
<evidence type="ECO:0000259" key="2">
    <source>
        <dbReference type="Pfam" id="PF03061"/>
    </source>
</evidence>
<dbReference type="Proteomes" id="UP000263993">
    <property type="component" value="Unassembled WGS sequence"/>
</dbReference>
<dbReference type="RefSeq" id="WP_115518166.1">
    <property type="nucleotide sequence ID" value="NZ_QRGO01000002.1"/>
</dbReference>
<protein>
    <submittedName>
        <fullName evidence="3">PaaI family thioesterase</fullName>
    </submittedName>
</protein>
<accession>A0A371B380</accession>
<sequence>MSIDPSGKTVADVQAIVDRSAFLSWLGIKVIALESDTIEVRATWRSEWVANPVVGQTQGGILSALIDFAACFSLMSKIGRPAFTVDLRTDYHRASKNSDLVAKGSVIKFGKQVATCEAELFDLEGRLIASGRGTFLTASSS</sequence>
<dbReference type="CDD" id="cd03443">
    <property type="entry name" value="PaaI_thioesterase"/>
    <property type="match status" value="1"/>
</dbReference>
<keyword evidence="1" id="KW-0378">Hydrolase</keyword>
<evidence type="ECO:0000256" key="1">
    <source>
        <dbReference type="ARBA" id="ARBA00022801"/>
    </source>
</evidence>
<keyword evidence="4" id="KW-1185">Reference proteome</keyword>